<protein>
    <submittedName>
        <fullName evidence="6">FAD-dependent oxidoreductase</fullName>
    </submittedName>
</protein>
<keyword evidence="7" id="KW-1185">Reference proteome</keyword>
<dbReference type="Proteomes" id="UP000488299">
    <property type="component" value="Unassembled WGS sequence"/>
</dbReference>
<feature type="domain" description="Amine oxidase" evidence="5">
    <location>
        <begin position="19"/>
        <end position="450"/>
    </location>
</feature>
<evidence type="ECO:0000259" key="5">
    <source>
        <dbReference type="Pfam" id="PF01593"/>
    </source>
</evidence>
<sequence>MPTETQSNYDVLIVGAGYAGLTAARNLHRAGKTVLVLEARDRIGGRVWTRHFDDGSYVDLGAAWVGPTQDRMYALAREYGVETYQTYNEGKSTQLFRGKVKRYKGLIPPLPLLSLLSLDWHIKKLNKLAQTIDLERPWASPNAQQLDAITLADWMQQHVGYRTARQFLKIAAEAIWAADPTDISMLHTLFYIKSGRDLDTLMNVKNGAQEERFVGGSQRIADQMAAELHGHIRLNAPVQQIDQTELGVRVSGPGVEHTARRVIVAIPPVLAGEIRFTPALPPKRVQLQQNVPMGVVWKCYAFYQRPFWREQGLNGLAATPEGHITVTFDNSPADGNRGILMGFVLGNQARAFGQLSEAERQASALASFTTLFGAEAAKPERYLDHSFVNEEWSRGCYAGLFGPRVWTQYGPALREPVGRVHWAGTETADIWNGYMDGAVRSGERAAQEVLLAE</sequence>
<dbReference type="InterPro" id="IPR050703">
    <property type="entry name" value="Flavin_MAO"/>
</dbReference>
<dbReference type="InterPro" id="IPR001613">
    <property type="entry name" value="Flavin_amine_oxidase"/>
</dbReference>
<dbReference type="PANTHER" id="PTHR43563">
    <property type="entry name" value="AMINE OXIDASE"/>
    <property type="match status" value="1"/>
</dbReference>
<comment type="cofactor">
    <cofactor evidence="1">
        <name>FAD</name>
        <dbReference type="ChEBI" id="CHEBI:57692"/>
    </cofactor>
</comment>
<evidence type="ECO:0000256" key="3">
    <source>
        <dbReference type="ARBA" id="ARBA00023002"/>
    </source>
</evidence>
<dbReference type="Gene3D" id="1.10.405.10">
    <property type="entry name" value="Guanine Nucleotide Dissociation Inhibitor, domain 1"/>
    <property type="match status" value="1"/>
</dbReference>
<dbReference type="SUPFAM" id="SSF51905">
    <property type="entry name" value="FAD/NAD(P)-binding domain"/>
    <property type="match status" value="1"/>
</dbReference>
<evidence type="ECO:0000256" key="1">
    <source>
        <dbReference type="ARBA" id="ARBA00001974"/>
    </source>
</evidence>
<dbReference type="EMBL" id="WELI01000002">
    <property type="protein sequence ID" value="KAB7732117.1"/>
    <property type="molecule type" value="Genomic_DNA"/>
</dbReference>
<dbReference type="InterPro" id="IPR002937">
    <property type="entry name" value="Amino_oxidase"/>
</dbReference>
<dbReference type="Gene3D" id="3.50.50.60">
    <property type="entry name" value="FAD/NAD(P)-binding domain"/>
    <property type="match status" value="1"/>
</dbReference>
<feature type="binding site" evidence="4">
    <location>
        <position position="238"/>
    </location>
    <ligand>
        <name>FAD</name>
        <dbReference type="ChEBI" id="CHEBI:57692"/>
    </ligand>
</feature>
<evidence type="ECO:0000313" key="7">
    <source>
        <dbReference type="Proteomes" id="UP000488299"/>
    </source>
</evidence>
<dbReference type="Pfam" id="PF01593">
    <property type="entry name" value="Amino_oxidase"/>
    <property type="match status" value="1"/>
</dbReference>
<feature type="binding site" evidence="4">
    <location>
        <position position="343"/>
    </location>
    <ligand>
        <name>substrate</name>
    </ligand>
</feature>
<feature type="binding site" evidence="4">
    <location>
        <begin position="38"/>
        <end position="39"/>
    </location>
    <ligand>
        <name>FAD</name>
        <dbReference type="ChEBI" id="CHEBI:57692"/>
    </ligand>
</feature>
<dbReference type="RefSeq" id="WP_152123690.1">
    <property type="nucleotide sequence ID" value="NZ_WELI01000002.1"/>
</dbReference>
<dbReference type="Gene3D" id="3.90.660.10">
    <property type="match status" value="1"/>
</dbReference>
<comment type="similarity">
    <text evidence="2">Belongs to the flavin monoamine oxidase family.</text>
</comment>
<dbReference type="GO" id="GO:0016491">
    <property type="term" value="F:oxidoreductase activity"/>
    <property type="evidence" value="ECO:0007669"/>
    <property type="project" value="UniProtKB-KW"/>
</dbReference>
<proteinExistence type="inferred from homology"/>
<dbReference type="SUPFAM" id="SSF54373">
    <property type="entry name" value="FAD-linked reductases, C-terminal domain"/>
    <property type="match status" value="1"/>
</dbReference>
<dbReference type="PANTHER" id="PTHR43563:SF1">
    <property type="entry name" value="AMINE OXIDASE [FLAVIN-CONTAINING] B"/>
    <property type="match status" value="1"/>
</dbReference>
<gene>
    <name evidence="6" type="ORF">F5984_07855</name>
</gene>
<feature type="binding site" evidence="4">
    <location>
        <position position="426"/>
    </location>
    <ligand>
        <name>FAD</name>
        <dbReference type="ChEBI" id="CHEBI:57692"/>
    </ligand>
</feature>
<keyword evidence="3" id="KW-0560">Oxidoreductase</keyword>
<dbReference type="PRINTS" id="PR00757">
    <property type="entry name" value="AMINEOXDASEF"/>
</dbReference>
<accession>A0A7J5U2U3</accession>
<name>A0A7J5U2U3_9BACT</name>
<dbReference type="AlphaFoldDB" id="A0A7J5U2U3"/>
<evidence type="ECO:0000313" key="6">
    <source>
        <dbReference type="EMBL" id="KAB7732117.1"/>
    </source>
</evidence>
<dbReference type="InterPro" id="IPR036188">
    <property type="entry name" value="FAD/NAD-bd_sf"/>
</dbReference>
<evidence type="ECO:0000256" key="4">
    <source>
        <dbReference type="PIRSR" id="PIRSR601613-1"/>
    </source>
</evidence>
<reference evidence="6 7" key="1">
    <citation type="submission" date="2019-10" db="EMBL/GenBank/DDBJ databases">
        <title>Rudanella paleaurantiibacter sp. nov., isolated from sludge.</title>
        <authorList>
            <person name="Xu S.Q."/>
        </authorList>
    </citation>
    <scope>NUCLEOTIDE SEQUENCE [LARGE SCALE GENOMIC DNA]</scope>
    <source>
        <strain evidence="6 7">HX-22-17</strain>
    </source>
</reference>
<comment type="caution">
    <text evidence="6">The sequence shown here is derived from an EMBL/GenBank/DDBJ whole genome shotgun (WGS) entry which is preliminary data.</text>
</comment>
<evidence type="ECO:0000256" key="2">
    <source>
        <dbReference type="ARBA" id="ARBA00005995"/>
    </source>
</evidence>
<organism evidence="6 7">
    <name type="scientific">Rudanella paleaurantiibacter</name>
    <dbReference type="NCBI Taxonomy" id="2614655"/>
    <lineage>
        <taxon>Bacteria</taxon>
        <taxon>Pseudomonadati</taxon>
        <taxon>Bacteroidota</taxon>
        <taxon>Cytophagia</taxon>
        <taxon>Cytophagales</taxon>
        <taxon>Cytophagaceae</taxon>
        <taxon>Rudanella</taxon>
    </lineage>
</organism>